<dbReference type="Proteomes" id="UP000293874">
    <property type="component" value="Unassembled WGS sequence"/>
</dbReference>
<dbReference type="GO" id="GO:0009231">
    <property type="term" value="P:riboflavin biosynthetic process"/>
    <property type="evidence" value="ECO:0007669"/>
    <property type="project" value="InterPro"/>
</dbReference>
<feature type="domain" description="Bacterial bifunctional deaminase-reductase C-terminal" evidence="1">
    <location>
        <begin position="2"/>
        <end position="187"/>
    </location>
</feature>
<evidence type="ECO:0000313" key="3">
    <source>
        <dbReference type="Proteomes" id="UP000293874"/>
    </source>
</evidence>
<dbReference type="OrthoDB" id="195113at2"/>
<dbReference type="PANTHER" id="PTHR38011">
    <property type="entry name" value="DIHYDROFOLATE REDUCTASE FAMILY PROTEIN (AFU_ORTHOLOGUE AFUA_8G06820)"/>
    <property type="match status" value="1"/>
</dbReference>
<reference evidence="2 3" key="1">
    <citation type="submission" date="2019-02" db="EMBL/GenBank/DDBJ databases">
        <title>Genomic Encyclopedia of Type Strains, Phase IV (KMG-IV): sequencing the most valuable type-strain genomes for metagenomic binning, comparative biology and taxonomic classification.</title>
        <authorList>
            <person name="Goeker M."/>
        </authorList>
    </citation>
    <scope>NUCLEOTIDE SEQUENCE [LARGE SCALE GENOMIC DNA]</scope>
    <source>
        <strain evidence="2 3">DSM 18116</strain>
    </source>
</reference>
<keyword evidence="3" id="KW-1185">Reference proteome</keyword>
<dbReference type="SUPFAM" id="SSF53597">
    <property type="entry name" value="Dihydrofolate reductase-like"/>
    <property type="match status" value="1"/>
</dbReference>
<evidence type="ECO:0000313" key="2">
    <source>
        <dbReference type="EMBL" id="RZS72258.1"/>
    </source>
</evidence>
<dbReference type="EMBL" id="SGXA01000002">
    <property type="protein sequence ID" value="RZS72258.1"/>
    <property type="molecule type" value="Genomic_DNA"/>
</dbReference>
<dbReference type="PANTHER" id="PTHR38011:SF11">
    <property type="entry name" value="2,5-DIAMINO-6-RIBOSYLAMINO-4(3H)-PYRIMIDINONE 5'-PHOSPHATE REDUCTASE"/>
    <property type="match status" value="1"/>
</dbReference>
<comment type="caution">
    <text evidence="2">The sequence shown here is derived from an EMBL/GenBank/DDBJ whole genome shotgun (WGS) entry which is preliminary data.</text>
</comment>
<dbReference type="Pfam" id="PF01872">
    <property type="entry name" value="RibD_C"/>
    <property type="match status" value="1"/>
</dbReference>
<dbReference type="AlphaFoldDB" id="A0A4Q7MUK4"/>
<dbReference type="RefSeq" id="WP_130542693.1">
    <property type="nucleotide sequence ID" value="NZ_CP042431.1"/>
</dbReference>
<sequence>MRKVIVSMNITLDGYMAGPNGELDWHFECWDPQMGEQLARELSKADTILLGRVTYQAMAGFWPGKTSNPLCAREDYAYAVMMNHHQKAVFSRRLQKADWSNTIILKDEIEEGMLRLREESNGQNKNIIIYGSGRLVTALIKLEMIDEYQLWIHPVLIGKGKPFFGKYFDQQDLQLLSSTTFPSGVVLLHYQVLH</sequence>
<name>A0A4Q7MUK4_9BACT</name>
<organism evidence="2 3">
    <name type="scientific">Pseudobacter ginsenosidimutans</name>
    <dbReference type="NCBI Taxonomy" id="661488"/>
    <lineage>
        <taxon>Bacteria</taxon>
        <taxon>Pseudomonadati</taxon>
        <taxon>Bacteroidota</taxon>
        <taxon>Chitinophagia</taxon>
        <taxon>Chitinophagales</taxon>
        <taxon>Chitinophagaceae</taxon>
        <taxon>Pseudobacter</taxon>
    </lineage>
</organism>
<dbReference type="Gene3D" id="3.40.430.10">
    <property type="entry name" value="Dihydrofolate Reductase, subunit A"/>
    <property type="match status" value="1"/>
</dbReference>
<dbReference type="InterPro" id="IPR050765">
    <property type="entry name" value="Riboflavin_Biosynth_HTPR"/>
</dbReference>
<dbReference type="GO" id="GO:0008703">
    <property type="term" value="F:5-amino-6-(5-phosphoribosylamino)uracil reductase activity"/>
    <property type="evidence" value="ECO:0007669"/>
    <property type="project" value="InterPro"/>
</dbReference>
<proteinExistence type="predicted"/>
<dbReference type="InterPro" id="IPR024072">
    <property type="entry name" value="DHFR-like_dom_sf"/>
</dbReference>
<protein>
    <submittedName>
        <fullName evidence="2">Dihydrofolate reductase</fullName>
    </submittedName>
</protein>
<dbReference type="InterPro" id="IPR002734">
    <property type="entry name" value="RibDG_C"/>
</dbReference>
<gene>
    <name evidence="2" type="ORF">EV199_4174</name>
</gene>
<accession>A0A4Q7MUK4</accession>
<evidence type="ECO:0000259" key="1">
    <source>
        <dbReference type="Pfam" id="PF01872"/>
    </source>
</evidence>